<evidence type="ECO:0000256" key="5">
    <source>
        <dbReference type="ARBA" id="ARBA00022692"/>
    </source>
</evidence>
<dbReference type="GO" id="GO:0034045">
    <property type="term" value="C:phagophore assembly site membrane"/>
    <property type="evidence" value="ECO:0007669"/>
    <property type="project" value="UniProtKB-SubCell"/>
</dbReference>
<evidence type="ECO:0000256" key="1">
    <source>
        <dbReference type="ARBA" id="ARBA00004511"/>
    </source>
</evidence>
<dbReference type="EMBL" id="JATAAI010000028">
    <property type="protein sequence ID" value="KAK1736776.1"/>
    <property type="molecule type" value="Genomic_DNA"/>
</dbReference>
<comment type="caution">
    <text evidence="12">The sequence shown here is derived from an EMBL/GenBank/DDBJ whole genome shotgun (WGS) entry which is preliminary data.</text>
</comment>
<dbReference type="InterPro" id="IPR007241">
    <property type="entry name" value="Autophagy-rel_prot_9"/>
</dbReference>
<feature type="transmembrane region" description="Helical" evidence="10">
    <location>
        <begin position="212"/>
        <end position="233"/>
    </location>
</feature>
<evidence type="ECO:0000256" key="8">
    <source>
        <dbReference type="ARBA" id="ARBA00023055"/>
    </source>
</evidence>
<feature type="compositionally biased region" description="Polar residues" evidence="11">
    <location>
        <begin position="79"/>
        <end position="88"/>
    </location>
</feature>
<feature type="region of interest" description="Disordered" evidence="11">
    <location>
        <begin position="79"/>
        <end position="98"/>
    </location>
</feature>
<proteinExistence type="inferred from homology"/>
<dbReference type="GO" id="GO:0034497">
    <property type="term" value="P:protein localization to phagophore assembly site"/>
    <property type="evidence" value="ECO:0007669"/>
    <property type="project" value="TreeGrafter"/>
</dbReference>
<sequence>MRGTRGQQRSRNNWQWGNMYSVAEEEEEEDAALRDFGLQLDAHQQEQQLNHGGYHAPLLENDHHHNPLSLSQQFQLHGSEYSSSNNNHGDLNGDSNDNEGSGNDGFGAFVLLKRLKLLPKNDGYAYVSDLDAFFSSLYNYYYMRGLGSIIGKHVVELVSLFFTLWLSLILFAYVDWTALSGCNDEHTCHESFAEAYIIQRPFSSGGSFLRKAWILIYTLLFSTYGVVCVLQFGHGIIASLESKTFLEEVLGVSDRDLEVGRYEWGEIVERMSEAQRVGRCRVAILPGRRSGVDGIGSASMMSSSTNRGGDNEEPTGHLVVAQRIMRRENFMIAFFNRGLLDLTLPTLPPQFGRVATWMNKPKEEKRIFFSKSIEWSIYFCVLNYMFNHSRKIRPAFYGDPSSLRRRFFLCGVAHAIFMPFLLFFVSLHFFMSNIYDWRSTKEYLGPREWSAIAKWKFRELNELNHLFERRMEPSYKSASAYLEMFSKPSPLAVAVGRILVFVSGSLGTLLLVFAAINDAILLHVKVGNWNLLWYAGVLGASFSIGKALLPKSNNPYYCRSRRNMMNDMSVELEKVASHTHFLPDSWRGKGWDDKTKKDFSAMFQYKANHFAMEVASIVVAPIVLCVSLPRCADEICKFVRESKVEVGGVGDVVGFSTFDFDSFEDENWSDKDDRSDGIAVNTRLKTRHGKMEKSFFNFKTVYPSWKMPASGKNLVSRLDSFREKQDIALARERRLHIEAAAAQLETLRRLEVEKENKAATIGLAGFVDDNHIRTVSSGPDSGGGSARMDVSQQTNESFGSFPHEDHDDLQQHIPFEESAHSFVPPHHAFAHSSVMNNSESVRSSSMRGASPGGNNFAALGSVMHYGDTGLSTHLRGVLNGSSLIDPYASQLSQSFTGSLVPIESTDEQYLWLDRYHAESTNTTINRGAGSNDEGEMT</sequence>
<protein>
    <recommendedName>
        <fullName evidence="3 10">Autophagy-related protein 9</fullName>
    </recommendedName>
</protein>
<evidence type="ECO:0000256" key="7">
    <source>
        <dbReference type="ARBA" id="ARBA00023006"/>
    </source>
</evidence>
<keyword evidence="5 10" id="KW-0812">Transmembrane</keyword>
<feature type="transmembrane region" description="Helical" evidence="10">
    <location>
        <begin position="406"/>
        <end position="431"/>
    </location>
</feature>
<feature type="transmembrane region" description="Helical" evidence="10">
    <location>
        <begin position="491"/>
        <end position="516"/>
    </location>
</feature>
<gene>
    <name evidence="12" type="ORF">QTG54_012798</name>
</gene>
<keyword evidence="4 10" id="KW-0813">Transport</keyword>
<evidence type="ECO:0000313" key="13">
    <source>
        <dbReference type="Proteomes" id="UP001224775"/>
    </source>
</evidence>
<dbReference type="AlphaFoldDB" id="A0AAD8XZG1"/>
<dbReference type="GO" id="GO:0034727">
    <property type="term" value="P:piecemeal microautophagy of the nucleus"/>
    <property type="evidence" value="ECO:0007669"/>
    <property type="project" value="TreeGrafter"/>
</dbReference>
<keyword evidence="9 10" id="KW-0472">Membrane</keyword>
<feature type="transmembrane region" description="Helical" evidence="10">
    <location>
        <begin position="154"/>
        <end position="174"/>
    </location>
</feature>
<dbReference type="GO" id="GO:0000422">
    <property type="term" value="P:autophagy of mitochondrion"/>
    <property type="evidence" value="ECO:0007669"/>
    <property type="project" value="TreeGrafter"/>
</dbReference>
<evidence type="ECO:0000256" key="6">
    <source>
        <dbReference type="ARBA" id="ARBA00022989"/>
    </source>
</evidence>
<dbReference type="Proteomes" id="UP001224775">
    <property type="component" value="Unassembled WGS sequence"/>
</dbReference>
<feature type="transmembrane region" description="Helical" evidence="10">
    <location>
        <begin position="531"/>
        <end position="549"/>
    </location>
</feature>
<accession>A0AAD8XZG1</accession>
<evidence type="ECO:0000313" key="12">
    <source>
        <dbReference type="EMBL" id="KAK1736776.1"/>
    </source>
</evidence>
<comment type="subcellular location">
    <subcellularLocation>
        <location evidence="1 10">Preautophagosomal structure membrane</location>
        <topology evidence="1 10">Multi-pass membrane protein</topology>
    </subcellularLocation>
</comment>
<evidence type="ECO:0000256" key="2">
    <source>
        <dbReference type="ARBA" id="ARBA00006185"/>
    </source>
</evidence>
<keyword evidence="8 10" id="KW-0445">Lipid transport</keyword>
<feature type="compositionally biased region" description="Low complexity" evidence="11">
    <location>
        <begin position="89"/>
        <end position="98"/>
    </location>
</feature>
<dbReference type="GO" id="GO:0005776">
    <property type="term" value="C:autophagosome"/>
    <property type="evidence" value="ECO:0007669"/>
    <property type="project" value="TreeGrafter"/>
</dbReference>
<dbReference type="PANTHER" id="PTHR13038:SF10">
    <property type="entry name" value="AUTOPHAGY-RELATED PROTEIN 9"/>
    <property type="match status" value="1"/>
</dbReference>
<evidence type="ECO:0000256" key="4">
    <source>
        <dbReference type="ARBA" id="ARBA00022448"/>
    </source>
</evidence>
<evidence type="ECO:0000256" key="9">
    <source>
        <dbReference type="ARBA" id="ARBA00023136"/>
    </source>
</evidence>
<name>A0AAD8XZG1_9STRA</name>
<comment type="function">
    <text evidence="10">Phospholipid scramblase involved in autophagy. Cycles between the preautophagosomal structure/phagophore assembly site (PAS) and the cytoplasmic vesicle pool and supplies membrane for the growing autophagosome. Lipid scramblase activity plays a key role in preautophagosomal structure/phagophore assembly by distributing the phospholipids that arrive through ATG2 from the cytoplasmic to the luminal leaflet of the bilayer, thereby driving autophagosomal membrane expansion.</text>
</comment>
<evidence type="ECO:0000256" key="10">
    <source>
        <dbReference type="RuleBase" id="RU364027"/>
    </source>
</evidence>
<reference evidence="12" key="1">
    <citation type="submission" date="2023-06" db="EMBL/GenBank/DDBJ databases">
        <title>Survivors Of The Sea: Transcriptome response of Skeletonema marinoi to long-term dormancy.</title>
        <authorList>
            <person name="Pinder M.I.M."/>
            <person name="Kourtchenko O."/>
            <person name="Robertson E.K."/>
            <person name="Larsson T."/>
            <person name="Maumus F."/>
            <person name="Osuna-Cruz C.M."/>
            <person name="Vancaester E."/>
            <person name="Stenow R."/>
            <person name="Vandepoele K."/>
            <person name="Ploug H."/>
            <person name="Bruchert V."/>
            <person name="Godhe A."/>
            <person name="Topel M."/>
        </authorList>
    </citation>
    <scope>NUCLEOTIDE SEQUENCE</scope>
    <source>
        <strain evidence="12">R05AC</strain>
    </source>
</reference>
<dbReference type="GO" id="GO:0061709">
    <property type="term" value="P:reticulophagy"/>
    <property type="evidence" value="ECO:0007669"/>
    <property type="project" value="TreeGrafter"/>
</dbReference>
<evidence type="ECO:0000256" key="11">
    <source>
        <dbReference type="SAM" id="MobiDB-lite"/>
    </source>
</evidence>
<keyword evidence="6 10" id="KW-1133">Transmembrane helix</keyword>
<organism evidence="12 13">
    <name type="scientific">Skeletonema marinoi</name>
    <dbReference type="NCBI Taxonomy" id="267567"/>
    <lineage>
        <taxon>Eukaryota</taxon>
        <taxon>Sar</taxon>
        <taxon>Stramenopiles</taxon>
        <taxon>Ochrophyta</taxon>
        <taxon>Bacillariophyta</taxon>
        <taxon>Coscinodiscophyceae</taxon>
        <taxon>Thalassiosirophycidae</taxon>
        <taxon>Thalassiosirales</taxon>
        <taxon>Skeletonemataceae</taxon>
        <taxon>Skeletonema</taxon>
        <taxon>Skeletonema marinoi-dohrnii complex</taxon>
    </lineage>
</organism>
<keyword evidence="7 10" id="KW-0072">Autophagy</keyword>
<dbReference type="Pfam" id="PF04109">
    <property type="entry name" value="ATG9"/>
    <property type="match status" value="1"/>
</dbReference>
<keyword evidence="13" id="KW-1185">Reference proteome</keyword>
<dbReference type="PANTHER" id="PTHR13038">
    <property type="entry name" value="APG9 AUTOPHAGY 9"/>
    <property type="match status" value="1"/>
</dbReference>
<evidence type="ECO:0000256" key="3">
    <source>
        <dbReference type="ARBA" id="ARBA00018074"/>
    </source>
</evidence>
<dbReference type="GO" id="GO:0006869">
    <property type="term" value="P:lipid transport"/>
    <property type="evidence" value="ECO:0007669"/>
    <property type="project" value="UniProtKB-KW"/>
</dbReference>
<comment type="similarity">
    <text evidence="2 10">Belongs to the ATG9 family.</text>
</comment>